<sequence>MQKLLLIAAILVGLLVLCDAQNPPAAPVTAGPQIFSEQDTTKNFNNQIISSTKPSADAKDRLPAWFKLLRDKTADQ</sequence>
<comment type="caution">
    <text evidence="2">The sequence shown here is derived from an EMBL/GenBank/DDBJ whole genome shotgun (WGS) entry which is preliminary data.</text>
</comment>
<dbReference type="Proteomes" id="UP000192578">
    <property type="component" value="Unassembled WGS sequence"/>
</dbReference>
<keyword evidence="3" id="KW-1185">Reference proteome</keyword>
<name>A0A9X6NIL9_HYPEX</name>
<reference evidence="3" key="1">
    <citation type="submission" date="2017-01" db="EMBL/GenBank/DDBJ databases">
        <title>Comparative genomics of anhydrobiosis in the tardigrade Hypsibius dujardini.</title>
        <authorList>
            <person name="Yoshida Y."/>
            <person name="Koutsovoulos G."/>
            <person name="Laetsch D."/>
            <person name="Stevens L."/>
            <person name="Kumar S."/>
            <person name="Horikawa D."/>
            <person name="Ishino K."/>
            <person name="Komine S."/>
            <person name="Tomita M."/>
            <person name="Blaxter M."/>
            <person name="Arakawa K."/>
        </authorList>
    </citation>
    <scope>NUCLEOTIDE SEQUENCE [LARGE SCALE GENOMIC DNA]</scope>
    <source>
        <strain evidence="3">Z151</strain>
    </source>
</reference>
<dbReference type="OrthoDB" id="10510164at2759"/>
<dbReference type="EMBL" id="MTYJ01000315">
    <property type="protein sequence ID" value="OWA53341.1"/>
    <property type="molecule type" value="Genomic_DNA"/>
</dbReference>
<organism evidence="2 3">
    <name type="scientific">Hypsibius exemplaris</name>
    <name type="common">Freshwater tardigrade</name>
    <dbReference type="NCBI Taxonomy" id="2072580"/>
    <lineage>
        <taxon>Eukaryota</taxon>
        <taxon>Metazoa</taxon>
        <taxon>Ecdysozoa</taxon>
        <taxon>Tardigrada</taxon>
        <taxon>Eutardigrada</taxon>
        <taxon>Parachela</taxon>
        <taxon>Hypsibioidea</taxon>
        <taxon>Hypsibiidae</taxon>
        <taxon>Hypsibius</taxon>
    </lineage>
</organism>
<evidence type="ECO:0000313" key="3">
    <source>
        <dbReference type="Proteomes" id="UP000192578"/>
    </source>
</evidence>
<dbReference type="AlphaFoldDB" id="A0A9X6NIL9"/>
<feature type="chain" id="PRO_5040794486" evidence="1">
    <location>
        <begin position="21"/>
        <end position="76"/>
    </location>
</feature>
<evidence type="ECO:0000256" key="1">
    <source>
        <dbReference type="SAM" id="SignalP"/>
    </source>
</evidence>
<proteinExistence type="predicted"/>
<keyword evidence="1" id="KW-0732">Signal</keyword>
<evidence type="ECO:0000313" key="2">
    <source>
        <dbReference type="EMBL" id="OWA53341.1"/>
    </source>
</evidence>
<feature type="signal peptide" evidence="1">
    <location>
        <begin position="1"/>
        <end position="20"/>
    </location>
</feature>
<gene>
    <name evidence="2" type="ORF">BV898_17774</name>
</gene>
<protein>
    <submittedName>
        <fullName evidence="2">Uncharacterized protein</fullName>
    </submittedName>
</protein>
<accession>A0A9X6NIL9</accession>